<evidence type="ECO:0000256" key="5">
    <source>
        <dbReference type="ARBA" id="ARBA00022777"/>
    </source>
</evidence>
<dbReference type="EC" id="2.7.11.1" evidence="2"/>
<dbReference type="InterPro" id="IPR011009">
    <property type="entry name" value="Kinase-like_dom_sf"/>
</dbReference>
<feature type="transmembrane region" description="Helical" evidence="9">
    <location>
        <begin position="325"/>
        <end position="345"/>
    </location>
</feature>
<feature type="compositionally biased region" description="Polar residues" evidence="8">
    <location>
        <begin position="380"/>
        <end position="391"/>
    </location>
</feature>
<dbReference type="SUPFAM" id="SSF56436">
    <property type="entry name" value="C-type lectin-like"/>
    <property type="match status" value="1"/>
</dbReference>
<accession>A0ABX3A3Q1</accession>
<sequence>MDETKTLLFDKKSNTATPSEAEEQSLLGVTLKGRFKLVELIGVGGMGQVYKALDKHKEDVGESYPFVAIKVLNQGIQHMDKALLALQRETYKEQQLAHPNIVNVYDFDRDGDVVYKTMELVEGKSLKEWLLEHKVDLVGESTKVHRRHFQSVLHIIIQAARGLEHAHEHRIVHSDLKPGNIIVTPAEVAKLLDFGIARTIRPLQAEQDDVSIFDPVALAAFTPAYASYEMLCGEEPHPSDDIYALGCIFYELLTGKHPYNKCSALKALEDELTVKKITHIPEWLWLVIRDMLALKRKKRLGSASKLLERLQNKDQKASKFSASKISLFILSMIIIAMAVGLFYVMRKNKTLLALNAGQSLNSANAAVIADPYDEKIPETQVDSSSASTQQEIVKPPASSESKSEPVTKKDEVKKETKKVVAEKAVTAKAKVKPKPVIKEQPKPVITAEKKRVENRVIAQAPAKPKNTSLQPACTSSLSGIKSGSYCYLPLSKNNEIKMRVIKNDQHIFALSENLVSMKDYAAFCESSGLCAIAPNDQPVEGLSSEKIQQYFSWLRTKTGLAVMLPGNFEWQQALYLGMNKKNICDYYGTGPNLVANKSAYHNRLGVNYHLASAYEWVNTGQGNALRGAFFKSAVQPYCRIMQVNPTGNNINRATFRIMLKTY</sequence>
<feature type="domain" description="Protein kinase" evidence="10">
    <location>
        <begin position="35"/>
        <end position="310"/>
    </location>
</feature>
<gene>
    <name evidence="11" type="ORF">BGC07_10505</name>
</gene>
<keyword evidence="5" id="KW-0418">Kinase</keyword>
<keyword evidence="6 7" id="KW-0067">ATP-binding</keyword>
<dbReference type="InterPro" id="IPR050660">
    <property type="entry name" value="NEK_Ser/Thr_kinase"/>
</dbReference>
<feature type="region of interest" description="Disordered" evidence="8">
    <location>
        <begin position="378"/>
        <end position="415"/>
    </location>
</feature>
<keyword evidence="12" id="KW-1185">Reference proteome</keyword>
<evidence type="ECO:0000256" key="9">
    <source>
        <dbReference type="SAM" id="Phobius"/>
    </source>
</evidence>
<dbReference type="SMART" id="SM00220">
    <property type="entry name" value="S_TKc"/>
    <property type="match status" value="1"/>
</dbReference>
<dbReference type="EMBL" id="MDTU01000001">
    <property type="protein sequence ID" value="ODN43269.1"/>
    <property type="molecule type" value="Genomic_DNA"/>
</dbReference>
<evidence type="ECO:0000256" key="2">
    <source>
        <dbReference type="ARBA" id="ARBA00012513"/>
    </source>
</evidence>
<dbReference type="InterPro" id="IPR008271">
    <property type="entry name" value="Ser/Thr_kinase_AS"/>
</dbReference>
<evidence type="ECO:0000256" key="7">
    <source>
        <dbReference type="PROSITE-ProRule" id="PRU10141"/>
    </source>
</evidence>
<evidence type="ECO:0000256" key="4">
    <source>
        <dbReference type="ARBA" id="ARBA00022741"/>
    </source>
</evidence>
<proteinExistence type="inferred from homology"/>
<evidence type="ECO:0000256" key="6">
    <source>
        <dbReference type="ARBA" id="ARBA00022840"/>
    </source>
</evidence>
<protein>
    <recommendedName>
        <fullName evidence="2">non-specific serine/threonine protein kinase</fullName>
        <ecNumber evidence="2">2.7.11.1</ecNumber>
    </recommendedName>
</protein>
<feature type="binding site" evidence="7">
    <location>
        <position position="70"/>
    </location>
    <ligand>
        <name>ATP</name>
        <dbReference type="ChEBI" id="CHEBI:30616"/>
    </ligand>
</feature>
<dbReference type="CDD" id="cd14014">
    <property type="entry name" value="STKc_PknB_like"/>
    <property type="match status" value="1"/>
</dbReference>
<dbReference type="PROSITE" id="PS00108">
    <property type="entry name" value="PROTEIN_KINASE_ST"/>
    <property type="match status" value="1"/>
</dbReference>
<evidence type="ECO:0000313" key="12">
    <source>
        <dbReference type="Proteomes" id="UP000094329"/>
    </source>
</evidence>
<reference evidence="11 12" key="1">
    <citation type="submission" date="2016-08" db="EMBL/GenBank/DDBJ databases">
        <title>Draft genome sequence of Candidatus Piscirickettsia litoralis, from seawater.</title>
        <authorList>
            <person name="Wan X."/>
            <person name="Lee A.J."/>
            <person name="Hou S."/>
            <person name="Donachie S.P."/>
        </authorList>
    </citation>
    <scope>NUCLEOTIDE SEQUENCE [LARGE SCALE GENOMIC DNA]</scope>
    <source>
        <strain evidence="11 12">Y2</strain>
    </source>
</reference>
<dbReference type="PROSITE" id="PS50011">
    <property type="entry name" value="PROTEIN_KINASE_DOM"/>
    <property type="match status" value="1"/>
</dbReference>
<dbReference type="RefSeq" id="WP_069313067.1">
    <property type="nucleotide sequence ID" value="NZ_MDTU01000001.1"/>
</dbReference>
<dbReference type="PROSITE" id="PS00107">
    <property type="entry name" value="PROTEIN_KINASE_ATP"/>
    <property type="match status" value="1"/>
</dbReference>
<dbReference type="InterPro" id="IPR017441">
    <property type="entry name" value="Protein_kinase_ATP_BS"/>
</dbReference>
<dbReference type="PANTHER" id="PTHR43671:SF13">
    <property type="entry name" value="SERINE_THREONINE-PROTEIN KINASE NEK2"/>
    <property type="match status" value="1"/>
</dbReference>
<dbReference type="Gene3D" id="3.30.200.20">
    <property type="entry name" value="Phosphorylase Kinase, domain 1"/>
    <property type="match status" value="1"/>
</dbReference>
<organism evidence="11 12">
    <name type="scientific">Piscirickettsia litoralis</name>
    <dbReference type="NCBI Taxonomy" id="1891921"/>
    <lineage>
        <taxon>Bacteria</taxon>
        <taxon>Pseudomonadati</taxon>
        <taxon>Pseudomonadota</taxon>
        <taxon>Gammaproteobacteria</taxon>
        <taxon>Thiotrichales</taxon>
        <taxon>Piscirickettsiaceae</taxon>
        <taxon>Piscirickettsia</taxon>
    </lineage>
</organism>
<feature type="compositionally biased region" description="Basic and acidic residues" evidence="8">
    <location>
        <begin position="401"/>
        <end position="415"/>
    </location>
</feature>
<evidence type="ECO:0000313" key="11">
    <source>
        <dbReference type="EMBL" id="ODN43269.1"/>
    </source>
</evidence>
<dbReference type="InterPro" id="IPR000719">
    <property type="entry name" value="Prot_kinase_dom"/>
</dbReference>
<dbReference type="Gene3D" id="1.10.510.10">
    <property type="entry name" value="Transferase(Phosphotransferase) domain 1"/>
    <property type="match status" value="1"/>
</dbReference>
<dbReference type="InterPro" id="IPR016187">
    <property type="entry name" value="CTDL_fold"/>
</dbReference>
<evidence type="ECO:0000256" key="1">
    <source>
        <dbReference type="ARBA" id="ARBA00010886"/>
    </source>
</evidence>
<evidence type="ECO:0000256" key="3">
    <source>
        <dbReference type="ARBA" id="ARBA00022679"/>
    </source>
</evidence>
<evidence type="ECO:0000256" key="8">
    <source>
        <dbReference type="SAM" id="MobiDB-lite"/>
    </source>
</evidence>
<comment type="similarity">
    <text evidence="1">Belongs to the protein kinase superfamily. NEK Ser/Thr protein kinase family. NIMA subfamily.</text>
</comment>
<dbReference type="Pfam" id="PF00069">
    <property type="entry name" value="Pkinase"/>
    <property type="match status" value="1"/>
</dbReference>
<dbReference type="PANTHER" id="PTHR43671">
    <property type="entry name" value="SERINE/THREONINE-PROTEIN KINASE NEK"/>
    <property type="match status" value="1"/>
</dbReference>
<keyword evidence="3" id="KW-0808">Transferase</keyword>
<evidence type="ECO:0000259" key="10">
    <source>
        <dbReference type="PROSITE" id="PS50011"/>
    </source>
</evidence>
<name>A0ABX3A3Q1_9GAMM</name>
<keyword evidence="9" id="KW-0812">Transmembrane</keyword>
<keyword evidence="9" id="KW-0472">Membrane</keyword>
<comment type="caution">
    <text evidence="11">The sequence shown here is derived from an EMBL/GenBank/DDBJ whole genome shotgun (WGS) entry which is preliminary data.</text>
</comment>
<keyword evidence="4 7" id="KW-0547">Nucleotide-binding</keyword>
<dbReference type="Proteomes" id="UP000094329">
    <property type="component" value="Unassembled WGS sequence"/>
</dbReference>
<keyword evidence="9" id="KW-1133">Transmembrane helix</keyword>
<dbReference type="SUPFAM" id="SSF56112">
    <property type="entry name" value="Protein kinase-like (PK-like)"/>
    <property type="match status" value="1"/>
</dbReference>